<dbReference type="EMBL" id="AP014597">
    <property type="protein sequence ID" value="BAU17608.1"/>
    <property type="molecule type" value="Genomic_DNA"/>
</dbReference>
<dbReference type="RefSeq" id="WP_096405450.1">
    <property type="nucleotide sequence ID" value="NZ_AP014597.1"/>
</dbReference>
<dbReference type="Proteomes" id="UP000217431">
    <property type="component" value="Chromosome I"/>
</dbReference>
<organism evidence="1 2">
    <name type="scientific">Prevotella intermedia</name>
    <dbReference type="NCBI Taxonomy" id="28131"/>
    <lineage>
        <taxon>Bacteria</taxon>
        <taxon>Pseudomonadati</taxon>
        <taxon>Bacteroidota</taxon>
        <taxon>Bacteroidia</taxon>
        <taxon>Bacteroidales</taxon>
        <taxon>Prevotellaceae</taxon>
        <taxon>Prevotella</taxon>
    </lineage>
</organism>
<dbReference type="STRING" id="28131.BWX40_03365"/>
<proteinExistence type="predicted"/>
<name>A0A0S3UJG2_PREIN</name>
<reference evidence="1 2" key="1">
    <citation type="journal article" date="2016" name="DNA Res.">
        <title>The complete genome sequencing of Prevotella intermedia strain OMA14 and a subsequent fine-scale, intra-species genomic comparison reveal an unusual amplification of conjugative and mobile transposons and identify a novel Prevotella-lineage-specific repeat.</title>
        <authorList>
            <person name="Naito M."/>
            <person name="Ogura Y."/>
            <person name="Itoh T."/>
            <person name="Shoji M."/>
            <person name="Okamoto M."/>
            <person name="Hayashi T."/>
            <person name="Nakayama K."/>
        </authorList>
    </citation>
    <scope>NUCLEOTIDE SEQUENCE [LARGE SCALE GENOMIC DNA]</scope>
    <source>
        <strain evidence="1 2">OMA14</strain>
    </source>
</reference>
<gene>
    <name evidence="1" type="ORF">PIOMA14_I_1100</name>
</gene>
<dbReference type="AlphaFoldDB" id="A0A0S3UJG2"/>
<evidence type="ECO:0000313" key="2">
    <source>
        <dbReference type="Proteomes" id="UP000217431"/>
    </source>
</evidence>
<evidence type="ECO:0000313" key="1">
    <source>
        <dbReference type="EMBL" id="BAU17608.1"/>
    </source>
</evidence>
<accession>A0A0S3UJG2</accession>
<sequence length="232" mass="26470">MAQIRITSPQATGKVRIKVVDTYNYVVVPSKGTVKKDFSLPKQVKDYKINNRITTKLTVQRLKREKGFGCMATQKAIEKITTDYNAKYASTGFPNDCYVLIGKLLVMMMLAEIRAYRKQPQYVRTSIALINACMLVNGEEGFLNGKGAPLFHIYENVVRKNNDTGIDKLMHFLYSAKHAYMEGGKVAYLLRAVKEFVKDEMYSWVSDDKGWDDLDMEANRKGIAFGRQLPRK</sequence>
<protein>
    <submittedName>
        <fullName evidence="1">Uncharacterized protein</fullName>
    </submittedName>
</protein>